<evidence type="ECO:0000256" key="1">
    <source>
        <dbReference type="SAM" id="MobiDB-lite"/>
    </source>
</evidence>
<dbReference type="SUPFAM" id="SSF46565">
    <property type="entry name" value="Chaperone J-domain"/>
    <property type="match status" value="1"/>
</dbReference>
<dbReference type="EMBL" id="JAMZMK010000158">
    <property type="protein sequence ID" value="KAI7757207.1"/>
    <property type="molecule type" value="Genomic_DNA"/>
</dbReference>
<dbReference type="SMART" id="SM00271">
    <property type="entry name" value="DnaJ"/>
    <property type="match status" value="1"/>
</dbReference>
<organism evidence="3 4">
    <name type="scientific">Ambrosia artemisiifolia</name>
    <name type="common">Common ragweed</name>
    <dbReference type="NCBI Taxonomy" id="4212"/>
    <lineage>
        <taxon>Eukaryota</taxon>
        <taxon>Viridiplantae</taxon>
        <taxon>Streptophyta</taxon>
        <taxon>Embryophyta</taxon>
        <taxon>Tracheophyta</taxon>
        <taxon>Spermatophyta</taxon>
        <taxon>Magnoliopsida</taxon>
        <taxon>eudicotyledons</taxon>
        <taxon>Gunneridae</taxon>
        <taxon>Pentapetalae</taxon>
        <taxon>asterids</taxon>
        <taxon>campanulids</taxon>
        <taxon>Asterales</taxon>
        <taxon>Asteraceae</taxon>
        <taxon>Asteroideae</taxon>
        <taxon>Heliantheae alliance</taxon>
        <taxon>Heliantheae</taxon>
        <taxon>Ambrosia</taxon>
    </lineage>
</organism>
<dbReference type="Pfam" id="PF00226">
    <property type="entry name" value="DnaJ"/>
    <property type="match status" value="1"/>
</dbReference>
<feature type="region of interest" description="Disordered" evidence="1">
    <location>
        <begin position="235"/>
        <end position="262"/>
    </location>
</feature>
<feature type="non-terminal residue" evidence="3">
    <location>
        <position position="273"/>
    </location>
</feature>
<dbReference type="PANTHER" id="PTHR45295:SF3">
    <property type="entry name" value="CHAPERONE DNAJ-DOMAIN SUPERFAMILY PROTEIN"/>
    <property type="match status" value="1"/>
</dbReference>
<proteinExistence type="predicted"/>
<feature type="domain" description="J" evidence="2">
    <location>
        <begin position="65"/>
        <end position="133"/>
    </location>
</feature>
<reference evidence="3" key="1">
    <citation type="submission" date="2022-06" db="EMBL/GenBank/DDBJ databases">
        <title>Uncovering the hologenomic basis of an extraordinary plant invasion.</title>
        <authorList>
            <person name="Bieker V.C."/>
            <person name="Martin M.D."/>
            <person name="Gilbert T."/>
            <person name="Hodgins K."/>
            <person name="Battlay P."/>
            <person name="Petersen B."/>
            <person name="Wilson J."/>
        </authorList>
    </citation>
    <scope>NUCLEOTIDE SEQUENCE</scope>
    <source>
        <strain evidence="3">AA19_3_7</strain>
        <tissue evidence="3">Leaf</tissue>
    </source>
</reference>
<dbReference type="Gene3D" id="1.10.287.110">
    <property type="entry name" value="DnaJ domain"/>
    <property type="match status" value="1"/>
</dbReference>
<dbReference type="InterPro" id="IPR001623">
    <property type="entry name" value="DnaJ_domain"/>
</dbReference>
<evidence type="ECO:0000259" key="2">
    <source>
        <dbReference type="PROSITE" id="PS50076"/>
    </source>
</evidence>
<evidence type="ECO:0000313" key="4">
    <source>
        <dbReference type="Proteomes" id="UP001206925"/>
    </source>
</evidence>
<evidence type="ECO:0000313" key="3">
    <source>
        <dbReference type="EMBL" id="KAI7757207.1"/>
    </source>
</evidence>
<protein>
    <recommendedName>
        <fullName evidence="2">J domain-containing protein</fullName>
    </recommendedName>
</protein>
<comment type="caution">
    <text evidence="3">The sequence shown here is derived from an EMBL/GenBank/DDBJ whole genome shotgun (WGS) entry which is preliminary data.</text>
</comment>
<name>A0AAD5DCT1_AMBAR</name>
<dbReference type="CDD" id="cd06257">
    <property type="entry name" value="DnaJ"/>
    <property type="match status" value="1"/>
</dbReference>
<dbReference type="InterPro" id="IPR036869">
    <property type="entry name" value="J_dom_sf"/>
</dbReference>
<dbReference type="PANTHER" id="PTHR45295">
    <property type="entry name" value="CHAPERONE PROTEIN DNAJ C76, CHLOROPLASTIC"/>
    <property type="match status" value="1"/>
</dbReference>
<accession>A0AAD5DCT1</accession>
<dbReference type="AlphaFoldDB" id="A0AAD5DCT1"/>
<sequence length="273" mass="31051">MGCYLMCSGQFVNLYSSLYPPPSIKPPPFQWRLINPTTHPFSSNTHNKFRLYSSARDQSAMSLSTAYQLLDLMPDCTFSDLKAAFRAKVKQFHPDVKRSDDDDNSSDTMIRLVIQAYQVLSNLSKSEIIERVSLFLCKDSTSCLYVQFFNRNCTHNLSRSWGGLSGTACSWAVSQKLHSLCYTFSKGYFGRAAWKYEKTLMRQRSILNVPFDCSAEADLLYSLIVKANYENNRYTKPKKKPDISTKHKTSLGKASRPGGRRNNGICRYATPCI</sequence>
<dbReference type="PRINTS" id="PR00625">
    <property type="entry name" value="JDOMAIN"/>
</dbReference>
<dbReference type="Proteomes" id="UP001206925">
    <property type="component" value="Unassembled WGS sequence"/>
</dbReference>
<dbReference type="PROSITE" id="PS50076">
    <property type="entry name" value="DNAJ_2"/>
    <property type="match status" value="1"/>
</dbReference>
<keyword evidence="4" id="KW-1185">Reference proteome</keyword>
<gene>
    <name evidence="3" type="ORF">M8C21_023715</name>
</gene>